<feature type="signal peptide" evidence="1">
    <location>
        <begin position="1"/>
        <end position="17"/>
    </location>
</feature>
<evidence type="ECO:0000313" key="3">
    <source>
        <dbReference type="Proteomes" id="UP000193144"/>
    </source>
</evidence>
<name>A0A1Y2A4G5_9PLEO</name>
<reference evidence="2 3" key="1">
    <citation type="submission" date="2016-07" db="EMBL/GenBank/DDBJ databases">
        <title>Pervasive Adenine N6-methylation of Active Genes in Fungi.</title>
        <authorList>
            <consortium name="DOE Joint Genome Institute"/>
            <person name="Mondo S.J."/>
            <person name="Dannebaum R.O."/>
            <person name="Kuo R.C."/>
            <person name="Labutti K."/>
            <person name="Haridas S."/>
            <person name="Kuo A."/>
            <person name="Salamov A."/>
            <person name="Ahrendt S.R."/>
            <person name="Lipzen A."/>
            <person name="Sullivan W."/>
            <person name="Andreopoulos W.B."/>
            <person name="Clum A."/>
            <person name="Lindquist E."/>
            <person name="Daum C."/>
            <person name="Ramamoorthy G.K."/>
            <person name="Gryganskyi A."/>
            <person name="Culley D."/>
            <person name="Magnuson J.K."/>
            <person name="James T.Y."/>
            <person name="O'Malley M.A."/>
            <person name="Stajich J.E."/>
            <person name="Spatafora J.W."/>
            <person name="Visel A."/>
            <person name="Grigoriev I.V."/>
        </authorList>
    </citation>
    <scope>NUCLEOTIDE SEQUENCE [LARGE SCALE GENOMIC DNA]</scope>
    <source>
        <strain evidence="2 3">CBS 115471</strain>
    </source>
</reference>
<dbReference type="Proteomes" id="UP000193144">
    <property type="component" value="Unassembled WGS sequence"/>
</dbReference>
<dbReference type="EMBL" id="MCFA01000012">
    <property type="protein sequence ID" value="ORY17409.1"/>
    <property type="molecule type" value="Genomic_DNA"/>
</dbReference>
<protein>
    <recommendedName>
        <fullName evidence="4">Beta/gamma crystallin 'Greek key' domain-containing protein</fullName>
    </recommendedName>
</protein>
<comment type="caution">
    <text evidence="2">The sequence shown here is derived from an EMBL/GenBank/DDBJ whole genome shotgun (WGS) entry which is preliminary data.</text>
</comment>
<evidence type="ECO:0008006" key="4">
    <source>
        <dbReference type="Google" id="ProtNLM"/>
    </source>
</evidence>
<dbReference type="Gene3D" id="2.60.20.10">
    <property type="entry name" value="Crystallins"/>
    <property type="match status" value="1"/>
</dbReference>
<evidence type="ECO:0000256" key="1">
    <source>
        <dbReference type="SAM" id="SignalP"/>
    </source>
</evidence>
<feature type="chain" id="PRO_5012463346" description="Beta/gamma crystallin 'Greek key' domain-containing protein" evidence="1">
    <location>
        <begin position="18"/>
        <end position="132"/>
    </location>
</feature>
<organism evidence="2 3">
    <name type="scientific">Clohesyomyces aquaticus</name>
    <dbReference type="NCBI Taxonomy" id="1231657"/>
    <lineage>
        <taxon>Eukaryota</taxon>
        <taxon>Fungi</taxon>
        <taxon>Dikarya</taxon>
        <taxon>Ascomycota</taxon>
        <taxon>Pezizomycotina</taxon>
        <taxon>Dothideomycetes</taxon>
        <taxon>Pleosporomycetidae</taxon>
        <taxon>Pleosporales</taxon>
        <taxon>Lindgomycetaceae</taxon>
        <taxon>Clohesyomyces</taxon>
    </lineage>
</organism>
<keyword evidence="1" id="KW-0732">Signal</keyword>
<gene>
    <name evidence="2" type="ORF">BCR34DRAFT_596884</name>
</gene>
<keyword evidence="3" id="KW-1185">Reference proteome</keyword>
<dbReference type="AlphaFoldDB" id="A0A1Y2A4G5"/>
<dbReference type="OrthoDB" id="2910287at2759"/>
<sequence length="132" mass="14740">MHTFLLIPAILASLATTLPTSDTAQKGSRIFPSHTDTAQKGPGVYMSSEPFWGFRETKGTWQWIEITPGKCQELTDFDKVISSFGPDKGVQCLLYDQHSCKGKQLEIFYPGYADMSWNGWDNRVSSFTCSSS</sequence>
<accession>A0A1Y2A4G5</accession>
<evidence type="ECO:0000313" key="2">
    <source>
        <dbReference type="EMBL" id="ORY17409.1"/>
    </source>
</evidence>
<proteinExistence type="predicted"/>